<evidence type="ECO:0000313" key="1">
    <source>
        <dbReference type="EMBL" id="QRK81638.1"/>
    </source>
</evidence>
<proteinExistence type="predicted"/>
<gene>
    <name evidence="1" type="ORF">JN757_13605</name>
</gene>
<dbReference type="EMBL" id="CP069352">
    <property type="protein sequence ID" value="QRK81638.1"/>
    <property type="molecule type" value="Genomic_DNA"/>
</dbReference>
<protein>
    <recommendedName>
        <fullName evidence="3">Cellulose biosynthesis protein BcsF</fullName>
    </recommendedName>
</protein>
<reference evidence="1 2" key="2">
    <citation type="submission" date="2021-03" db="EMBL/GenBank/DDBJ databases">
        <title>P. granadensis CT364 genome publication.</title>
        <authorList>
            <person name="Stach J."/>
            <person name="Montero-Calasanz Md.C."/>
        </authorList>
    </citation>
    <scope>NUCLEOTIDE SEQUENCE [LARGE SCALE GENOMIC DNA]</scope>
    <source>
        <strain evidence="1 2">CT364</strain>
    </source>
</reference>
<sequence>MFSHESIALITLFSILVVGALAAVLHPLHALASWMRRRRVKSTRLSKEMNSR</sequence>
<reference evidence="1 2" key="1">
    <citation type="submission" date="2021-02" db="EMBL/GenBank/DDBJ databases">
        <authorList>
            <person name="Cea Torrescassana E."/>
        </authorList>
    </citation>
    <scope>NUCLEOTIDE SEQUENCE [LARGE SCALE GENOMIC DNA]</scope>
    <source>
        <strain evidence="1 2">CT364</strain>
    </source>
</reference>
<organism evidence="1 2">
    <name type="scientific">Pseudomonas granadensis</name>
    <dbReference type="NCBI Taxonomy" id="1421430"/>
    <lineage>
        <taxon>Bacteria</taxon>
        <taxon>Pseudomonadati</taxon>
        <taxon>Pseudomonadota</taxon>
        <taxon>Gammaproteobacteria</taxon>
        <taxon>Pseudomonadales</taxon>
        <taxon>Pseudomonadaceae</taxon>
        <taxon>Pseudomonas</taxon>
    </lineage>
</organism>
<evidence type="ECO:0008006" key="3">
    <source>
        <dbReference type="Google" id="ProtNLM"/>
    </source>
</evidence>
<keyword evidence="2" id="KW-1185">Reference proteome</keyword>
<dbReference type="RefSeq" id="WP_167359894.1">
    <property type="nucleotide sequence ID" value="NZ_CP069352.1"/>
</dbReference>
<dbReference type="Proteomes" id="UP000663686">
    <property type="component" value="Chromosome"/>
</dbReference>
<evidence type="ECO:0000313" key="2">
    <source>
        <dbReference type="Proteomes" id="UP000663686"/>
    </source>
</evidence>
<accession>A0ABX7G8N0</accession>
<name>A0ABX7G8N0_9PSED</name>